<reference evidence="2 3" key="1">
    <citation type="journal article" date="2009" name="Stand. Genomic Sci.">
        <title>Complete genome sequence of Stackebrandtia nassauensis type strain (LLR-40K-21).</title>
        <authorList>
            <person name="Munk C."/>
            <person name="Lapidus A."/>
            <person name="Copeland A."/>
            <person name="Jando M."/>
            <person name="Mayilraj S."/>
            <person name="Glavina Del Rio T."/>
            <person name="Nolan M."/>
            <person name="Chen F."/>
            <person name="Lucas S."/>
            <person name="Tice H."/>
            <person name="Cheng J.F."/>
            <person name="Han C."/>
            <person name="Detter J.C."/>
            <person name="Bruce D."/>
            <person name="Goodwin L."/>
            <person name="Chain P."/>
            <person name="Pitluck S."/>
            <person name="Goker M."/>
            <person name="Ovchinikova G."/>
            <person name="Pati A."/>
            <person name="Ivanova N."/>
            <person name="Mavromatis K."/>
            <person name="Chen A."/>
            <person name="Palaniappan K."/>
            <person name="Land M."/>
            <person name="Hauser L."/>
            <person name="Chang Y.J."/>
            <person name="Jeffries C.D."/>
            <person name="Bristow J."/>
            <person name="Eisen J.A."/>
            <person name="Markowitz V."/>
            <person name="Hugenholtz P."/>
            <person name="Kyrpides N.C."/>
            <person name="Klenk H.P."/>
        </authorList>
    </citation>
    <scope>NUCLEOTIDE SEQUENCE [LARGE SCALE GENOMIC DNA]</scope>
    <source>
        <strain evidence="3">DSM 44728 / CIP 108903 / NRRL B-16338 / NBRC 102104 / LLR-40K-21</strain>
    </source>
</reference>
<dbReference type="KEGG" id="sna:Snas_4862"/>
<evidence type="ECO:0000313" key="2">
    <source>
        <dbReference type="EMBL" id="ADD44503.1"/>
    </source>
</evidence>
<dbReference type="RefSeq" id="WP_013020074.1">
    <property type="nucleotide sequence ID" value="NC_013947.1"/>
</dbReference>
<protein>
    <recommendedName>
        <fullName evidence="4">Integral membrane protein</fullName>
    </recommendedName>
</protein>
<dbReference type="OrthoDB" id="4566092at2"/>
<keyword evidence="1" id="KW-0472">Membrane</keyword>
<proteinExistence type="predicted"/>
<feature type="transmembrane region" description="Helical" evidence="1">
    <location>
        <begin position="24"/>
        <end position="47"/>
    </location>
</feature>
<keyword evidence="1" id="KW-1133">Transmembrane helix</keyword>
<feature type="transmembrane region" description="Helical" evidence="1">
    <location>
        <begin position="115"/>
        <end position="137"/>
    </location>
</feature>
<dbReference type="STRING" id="446470.Snas_4862"/>
<accession>D3Q8R1</accession>
<evidence type="ECO:0000256" key="1">
    <source>
        <dbReference type="SAM" id="Phobius"/>
    </source>
</evidence>
<dbReference type="EMBL" id="CP001778">
    <property type="protein sequence ID" value="ADD44503.1"/>
    <property type="molecule type" value="Genomic_DNA"/>
</dbReference>
<keyword evidence="3" id="KW-1185">Reference proteome</keyword>
<name>D3Q8R1_STANL</name>
<organism evidence="2 3">
    <name type="scientific">Stackebrandtia nassauensis (strain DSM 44728 / CIP 108903 / NRRL B-16338 / NBRC 102104 / LLR-40K-21)</name>
    <dbReference type="NCBI Taxonomy" id="446470"/>
    <lineage>
        <taxon>Bacteria</taxon>
        <taxon>Bacillati</taxon>
        <taxon>Actinomycetota</taxon>
        <taxon>Actinomycetes</taxon>
        <taxon>Glycomycetales</taxon>
        <taxon>Glycomycetaceae</taxon>
        <taxon>Stackebrandtia</taxon>
    </lineage>
</organism>
<gene>
    <name evidence="2" type="ordered locus">Snas_4862</name>
</gene>
<dbReference type="HOGENOM" id="CLU_134369_3_0_11"/>
<dbReference type="Proteomes" id="UP000000844">
    <property type="component" value="Chromosome"/>
</dbReference>
<feature type="transmembrane region" description="Helical" evidence="1">
    <location>
        <begin position="84"/>
        <end position="109"/>
    </location>
</feature>
<evidence type="ECO:0008006" key="4">
    <source>
        <dbReference type="Google" id="ProtNLM"/>
    </source>
</evidence>
<keyword evidence="1" id="KW-0812">Transmembrane</keyword>
<dbReference type="AlphaFoldDB" id="D3Q8R1"/>
<feature type="transmembrane region" description="Helical" evidence="1">
    <location>
        <begin position="53"/>
        <end position="77"/>
    </location>
</feature>
<sequence length="141" mass="14550">MNTVNIARPADSAVSVKSDRFLRLVLRLDAVATLGSGALMAAGGGLLAEPTGIPAGAAHGIGAFLVVYALAVGVLSFRPVINRAAAWTVVGLNTLWVIDSVATLVAGFWELTAMGTGFIIVMAVVVAAFAELQYVGIRRLK</sequence>
<evidence type="ECO:0000313" key="3">
    <source>
        <dbReference type="Proteomes" id="UP000000844"/>
    </source>
</evidence>